<dbReference type="Proteomes" id="UP000664477">
    <property type="component" value="Unassembled WGS sequence"/>
</dbReference>
<evidence type="ECO:0000313" key="1">
    <source>
        <dbReference type="EMBL" id="MBO1916570.1"/>
    </source>
</evidence>
<name>A0A939SR44_PRORE</name>
<dbReference type="EMBL" id="JAGETQ010000156">
    <property type="protein sequence ID" value="MBO1916570.1"/>
    <property type="molecule type" value="Genomic_DNA"/>
</dbReference>
<proteinExistence type="predicted"/>
<sequence length="77" mass="8784">KLAHRAIFGSDQKPVLCLNLWEVNQISAHIKGSTLNIDGYEFPLNHTSVQQGESRHLHVLGISHYKLKWMNLAQFTC</sequence>
<dbReference type="AlphaFoldDB" id="A0A939SR44"/>
<gene>
    <name evidence="1" type="ORF">J4727_17905</name>
</gene>
<feature type="non-terminal residue" evidence="1">
    <location>
        <position position="1"/>
    </location>
</feature>
<accession>A0A939SR44</accession>
<organism evidence="1 2">
    <name type="scientific">Providencia rettgeri</name>
    <dbReference type="NCBI Taxonomy" id="587"/>
    <lineage>
        <taxon>Bacteria</taxon>
        <taxon>Pseudomonadati</taxon>
        <taxon>Pseudomonadota</taxon>
        <taxon>Gammaproteobacteria</taxon>
        <taxon>Enterobacterales</taxon>
        <taxon>Morganellaceae</taxon>
        <taxon>Providencia</taxon>
    </lineage>
</organism>
<evidence type="ECO:0000313" key="2">
    <source>
        <dbReference type="Proteomes" id="UP000664477"/>
    </source>
</evidence>
<reference evidence="1" key="1">
    <citation type="submission" date="2021-03" db="EMBL/GenBank/DDBJ databases">
        <title>Molecular epidemiology and mechanisms of colistin and carbapenem resistance in Enterobacteriaceae from clinical isolates, the environment and porcine samples in Pretoria, South Africa.</title>
        <authorList>
            <person name="Bogoshi D."/>
            <person name="Mbelle N.M."/>
            <person name="Naidoo V."/>
            <person name="Osei Sekyere J."/>
        </authorList>
    </citation>
    <scope>NUCLEOTIDE SEQUENCE</scope>
    <source>
        <strain evidence="1">C052</strain>
    </source>
</reference>
<comment type="caution">
    <text evidence="1">The sequence shown here is derived from an EMBL/GenBank/DDBJ whole genome shotgun (WGS) entry which is preliminary data.</text>
</comment>
<protein>
    <submittedName>
        <fullName evidence="1">Uncharacterized protein</fullName>
    </submittedName>
</protein>